<feature type="compositionally biased region" description="Acidic residues" evidence="1">
    <location>
        <begin position="32"/>
        <end position="44"/>
    </location>
</feature>
<proteinExistence type="predicted"/>
<accession>A0A1Y3BC95</accession>
<dbReference type="EMBL" id="MUJZ01030755">
    <property type="protein sequence ID" value="OTF77817.1"/>
    <property type="molecule type" value="Genomic_DNA"/>
</dbReference>
<feature type="non-terminal residue" evidence="2">
    <location>
        <position position="1"/>
    </location>
</feature>
<name>A0A1Y3BC95_EURMA</name>
<gene>
    <name evidence="2" type="ORF">BLA29_012811</name>
</gene>
<keyword evidence="3" id="KW-1185">Reference proteome</keyword>
<evidence type="ECO:0000256" key="1">
    <source>
        <dbReference type="SAM" id="MobiDB-lite"/>
    </source>
</evidence>
<feature type="compositionally biased region" description="Low complexity" evidence="1">
    <location>
        <begin position="54"/>
        <end position="70"/>
    </location>
</feature>
<organism evidence="2 3">
    <name type="scientific">Euroglyphus maynei</name>
    <name type="common">Mayne's house dust mite</name>
    <dbReference type="NCBI Taxonomy" id="6958"/>
    <lineage>
        <taxon>Eukaryota</taxon>
        <taxon>Metazoa</taxon>
        <taxon>Ecdysozoa</taxon>
        <taxon>Arthropoda</taxon>
        <taxon>Chelicerata</taxon>
        <taxon>Arachnida</taxon>
        <taxon>Acari</taxon>
        <taxon>Acariformes</taxon>
        <taxon>Sarcoptiformes</taxon>
        <taxon>Astigmata</taxon>
        <taxon>Psoroptidia</taxon>
        <taxon>Analgoidea</taxon>
        <taxon>Pyroglyphidae</taxon>
        <taxon>Pyroglyphinae</taxon>
        <taxon>Euroglyphus</taxon>
    </lineage>
</organism>
<feature type="compositionally biased region" description="Low complexity" evidence="1">
    <location>
        <begin position="119"/>
        <end position="130"/>
    </location>
</feature>
<feature type="compositionally biased region" description="Basic and acidic residues" evidence="1">
    <location>
        <begin position="1"/>
        <end position="13"/>
    </location>
</feature>
<feature type="compositionally biased region" description="Basic residues" evidence="1">
    <location>
        <begin position="79"/>
        <end position="88"/>
    </location>
</feature>
<comment type="caution">
    <text evidence="2">The sequence shown here is derived from an EMBL/GenBank/DDBJ whole genome shotgun (WGS) entry which is preliminary data.</text>
</comment>
<dbReference type="Proteomes" id="UP000194236">
    <property type="component" value="Unassembled WGS sequence"/>
</dbReference>
<sequence>SPDEKETKTHDTKVNVNNDHCDDEPPSTPSIEIEENVDEQDEDENRGSLLAMTDSSAGAISDDSSENSSSHHQTQQRAKLSHVRKKIRINTEQVPVNSDSSTADDKTQRQSQSNGPYESLSPVSSPSSLSNHSDYSWANASTKSSNGFWRPY</sequence>
<dbReference type="AlphaFoldDB" id="A0A1Y3BC95"/>
<evidence type="ECO:0000313" key="3">
    <source>
        <dbReference type="Proteomes" id="UP000194236"/>
    </source>
</evidence>
<feature type="compositionally biased region" description="Polar residues" evidence="1">
    <location>
        <begin position="131"/>
        <end position="152"/>
    </location>
</feature>
<feature type="region of interest" description="Disordered" evidence="1">
    <location>
        <begin position="1"/>
        <end position="152"/>
    </location>
</feature>
<protein>
    <submittedName>
        <fullName evidence="2">Uncharacterized protein</fullName>
    </submittedName>
</protein>
<reference evidence="2 3" key="1">
    <citation type="submission" date="2017-03" db="EMBL/GenBank/DDBJ databases">
        <title>Genome Survey of Euroglyphus maynei.</title>
        <authorList>
            <person name="Arlian L.G."/>
            <person name="Morgan M.S."/>
            <person name="Rider S.D."/>
        </authorList>
    </citation>
    <scope>NUCLEOTIDE SEQUENCE [LARGE SCALE GENOMIC DNA]</scope>
    <source>
        <strain evidence="2">Arlian Lab</strain>
        <tissue evidence="2">Whole body</tissue>
    </source>
</reference>
<feature type="compositionally biased region" description="Polar residues" evidence="1">
    <location>
        <begin position="90"/>
        <end position="101"/>
    </location>
</feature>
<evidence type="ECO:0000313" key="2">
    <source>
        <dbReference type="EMBL" id="OTF77817.1"/>
    </source>
</evidence>